<dbReference type="FunFam" id="1.25.40.10:FF:000395">
    <property type="entry name" value="Pentatricopeptide repeat-containing protein chloroplastic"/>
    <property type="match status" value="1"/>
</dbReference>
<feature type="repeat" description="PPR" evidence="6">
    <location>
        <begin position="188"/>
        <end position="222"/>
    </location>
</feature>
<dbReference type="EMBL" id="JAMYWD010000010">
    <property type="protein sequence ID" value="KAJ4958510.1"/>
    <property type="molecule type" value="Genomic_DNA"/>
</dbReference>
<evidence type="ECO:0000256" key="1">
    <source>
        <dbReference type="ARBA" id="ARBA00004229"/>
    </source>
</evidence>
<dbReference type="FunFam" id="1.25.40.10:FF:001095">
    <property type="entry name" value="Pentatricopeptide repeat-containing protein At2g34400"/>
    <property type="match status" value="1"/>
</dbReference>
<evidence type="ECO:0000256" key="4">
    <source>
        <dbReference type="ARBA" id="ARBA00022737"/>
    </source>
</evidence>
<organism evidence="7 8">
    <name type="scientific">Protea cynaroides</name>
    <dbReference type="NCBI Taxonomy" id="273540"/>
    <lineage>
        <taxon>Eukaryota</taxon>
        <taxon>Viridiplantae</taxon>
        <taxon>Streptophyta</taxon>
        <taxon>Embryophyta</taxon>
        <taxon>Tracheophyta</taxon>
        <taxon>Spermatophyta</taxon>
        <taxon>Magnoliopsida</taxon>
        <taxon>Proteales</taxon>
        <taxon>Proteaceae</taxon>
        <taxon>Protea</taxon>
    </lineage>
</organism>
<keyword evidence="8" id="KW-1185">Reference proteome</keyword>
<protein>
    <recommendedName>
        <fullName evidence="9">Pentatricopeptide repeat-containing protein</fullName>
    </recommendedName>
</protein>
<evidence type="ECO:0008006" key="9">
    <source>
        <dbReference type="Google" id="ProtNLM"/>
    </source>
</evidence>
<name>A0A9Q0H5I8_9MAGN</name>
<dbReference type="NCBIfam" id="TIGR00756">
    <property type="entry name" value="PPR"/>
    <property type="match status" value="7"/>
</dbReference>
<dbReference type="OrthoDB" id="185373at2759"/>
<dbReference type="InterPro" id="IPR011990">
    <property type="entry name" value="TPR-like_helical_dom_sf"/>
</dbReference>
<feature type="repeat" description="PPR" evidence="6">
    <location>
        <begin position="390"/>
        <end position="424"/>
    </location>
</feature>
<gene>
    <name evidence="7" type="ORF">NE237_025621</name>
</gene>
<evidence type="ECO:0000313" key="7">
    <source>
        <dbReference type="EMBL" id="KAJ4958510.1"/>
    </source>
</evidence>
<dbReference type="InterPro" id="IPR002885">
    <property type="entry name" value="PPR_rpt"/>
</dbReference>
<dbReference type="Gene3D" id="1.25.40.10">
    <property type="entry name" value="Tetratricopeptide repeat domain"/>
    <property type="match status" value="4"/>
</dbReference>
<sequence length="702" mass="78706">MRYLYFHPRQTSQTNLKWTQHHQNIISLLKNCSKIQSLKQIHAVMIRTGLIQDTFLVSRIIAFLTNPSAYLNIHYARRVFDQIHDPNEFIWNSMIRGYTQIRAPRDALLLYKQMLLRGFSPDNYTYPIVTKACSHLCALQTGKLLHGQIVKQGFQSDMCIMSGVISFYASCGRIGFAREVFDEIPERDVVTWTTMISGYSQLGCSEESFLMLDEMERAGVKPNNVTIIGLLSACGHLQALDRGRSLHSYILENNMEHELIIANALINMYAKCGIMSCALEVFEKTPIRNAVTWNTLIGGFVQNGLPREAMRLFREMECSVVSPNEITVVCALSACAQLADVEQGKLLHSYVKEKEFYYDVFVGNALINMYAKCGDLDGAMCVFHQMPNRDVFSWTTLITGYVHRSKFKEALEIFQEMQVCRVKANEVTLVSLLSACAQLGALDQGKLIHVYIEENNVKQDQCLGNALIDMYTKSGCIESALRLFHGMPCKDTFSWNAMIGGLAMHGHGKEAIDLFSQMQSIGNAIPDGVTFMAILSACSHTGMVLEGFHYFKSMSSLYGIAPTIEHYGCMVDLLSRASLLEEARKFIENMPIEPNSVIWGSLLSACRGQVELGQKVARQILKLAPDDKSVYVILSNIFADLGRWNDVKRVRTQMENAGIDKFPGCSSIEVNGLLETDHSISPFIMFCDKVVSPAPSAYITAP</sequence>
<dbReference type="Pfam" id="PF20431">
    <property type="entry name" value="E_motif"/>
    <property type="match status" value="1"/>
</dbReference>
<dbReference type="GO" id="GO:0009451">
    <property type="term" value="P:RNA modification"/>
    <property type="evidence" value="ECO:0007669"/>
    <property type="project" value="InterPro"/>
</dbReference>
<dbReference type="PROSITE" id="PS51375">
    <property type="entry name" value="PPR"/>
    <property type="match status" value="6"/>
</dbReference>
<reference evidence="7" key="1">
    <citation type="journal article" date="2023" name="Plant J.">
        <title>The genome of the king protea, Protea cynaroides.</title>
        <authorList>
            <person name="Chang J."/>
            <person name="Duong T.A."/>
            <person name="Schoeman C."/>
            <person name="Ma X."/>
            <person name="Roodt D."/>
            <person name="Barker N."/>
            <person name="Li Z."/>
            <person name="Van de Peer Y."/>
            <person name="Mizrachi E."/>
        </authorList>
    </citation>
    <scope>NUCLEOTIDE SEQUENCE</scope>
    <source>
        <tissue evidence="7">Young leaves</tissue>
    </source>
</reference>
<evidence type="ECO:0000256" key="6">
    <source>
        <dbReference type="PROSITE-ProRule" id="PRU00708"/>
    </source>
</evidence>
<dbReference type="PANTHER" id="PTHR47926:SF422">
    <property type="entry name" value="PENTACOTRIPEPTIDE-REPEAT REGION OF PRORP DOMAIN-CONTAINING PROTEIN"/>
    <property type="match status" value="1"/>
</dbReference>
<comment type="caution">
    <text evidence="7">The sequence shown here is derived from an EMBL/GenBank/DDBJ whole genome shotgun (WGS) entry which is preliminary data.</text>
</comment>
<dbReference type="InterPro" id="IPR046848">
    <property type="entry name" value="E_motif"/>
</dbReference>
<dbReference type="PANTHER" id="PTHR47926">
    <property type="entry name" value="PENTATRICOPEPTIDE REPEAT-CONTAINING PROTEIN"/>
    <property type="match status" value="1"/>
</dbReference>
<dbReference type="GO" id="GO:0003723">
    <property type="term" value="F:RNA binding"/>
    <property type="evidence" value="ECO:0007669"/>
    <property type="project" value="InterPro"/>
</dbReference>
<comment type="subcellular location">
    <subcellularLocation>
        <location evidence="1">Plastid</location>
        <location evidence="1">Chloroplast</location>
    </subcellularLocation>
</comment>
<evidence type="ECO:0000256" key="3">
    <source>
        <dbReference type="ARBA" id="ARBA00022640"/>
    </source>
</evidence>
<keyword evidence="5" id="KW-0809">Transit peptide</keyword>
<dbReference type="AlphaFoldDB" id="A0A9Q0H5I8"/>
<keyword evidence="2" id="KW-0150">Chloroplast</keyword>
<keyword evidence="3" id="KW-0934">Plastid</keyword>
<evidence type="ECO:0000256" key="2">
    <source>
        <dbReference type="ARBA" id="ARBA00022528"/>
    </source>
</evidence>
<feature type="repeat" description="PPR" evidence="6">
    <location>
        <begin position="491"/>
        <end position="525"/>
    </location>
</feature>
<evidence type="ECO:0000313" key="8">
    <source>
        <dbReference type="Proteomes" id="UP001141806"/>
    </source>
</evidence>
<dbReference type="Pfam" id="PF13041">
    <property type="entry name" value="PPR_2"/>
    <property type="match status" value="5"/>
</dbReference>
<dbReference type="Proteomes" id="UP001141806">
    <property type="component" value="Unassembled WGS sequence"/>
</dbReference>
<accession>A0A9Q0H5I8</accession>
<dbReference type="GO" id="GO:0009507">
    <property type="term" value="C:chloroplast"/>
    <property type="evidence" value="ECO:0007669"/>
    <property type="project" value="UniProtKB-SubCell"/>
</dbReference>
<feature type="repeat" description="PPR" evidence="6">
    <location>
        <begin position="359"/>
        <end position="389"/>
    </location>
</feature>
<dbReference type="FunFam" id="1.25.40.10:FF:000031">
    <property type="entry name" value="Pentatricopeptide repeat-containing protein mitochondrial"/>
    <property type="match status" value="1"/>
</dbReference>
<dbReference type="Pfam" id="PF01535">
    <property type="entry name" value="PPR"/>
    <property type="match status" value="3"/>
</dbReference>
<dbReference type="FunFam" id="1.25.40.10:FF:000090">
    <property type="entry name" value="Pentatricopeptide repeat-containing protein, chloroplastic"/>
    <property type="match status" value="1"/>
</dbReference>
<dbReference type="InterPro" id="IPR046960">
    <property type="entry name" value="PPR_At4g14850-like_plant"/>
</dbReference>
<evidence type="ECO:0000256" key="5">
    <source>
        <dbReference type="ARBA" id="ARBA00022946"/>
    </source>
</evidence>
<feature type="repeat" description="PPR" evidence="6">
    <location>
        <begin position="87"/>
        <end position="121"/>
    </location>
</feature>
<keyword evidence="4" id="KW-0677">Repeat</keyword>
<feature type="repeat" description="PPR" evidence="6">
    <location>
        <begin position="289"/>
        <end position="323"/>
    </location>
</feature>
<proteinExistence type="predicted"/>
<dbReference type="FunFam" id="1.25.40.10:FF:000436">
    <property type="entry name" value="Pentatricopeptide repeat-containing protein At5g39350 family"/>
    <property type="match status" value="1"/>
</dbReference>